<dbReference type="EMBL" id="OU896712">
    <property type="protein sequence ID" value="CAH1174157.1"/>
    <property type="molecule type" value="Genomic_DNA"/>
</dbReference>
<dbReference type="Pfam" id="PF08768">
    <property type="entry name" value="THAP4_heme-bd"/>
    <property type="match status" value="1"/>
</dbReference>
<gene>
    <name evidence="3" type="ORF">PHAECO_LOCUS10563</name>
</gene>
<organism evidence="3 4">
    <name type="scientific">Phaedon cochleariae</name>
    <name type="common">Mustard beetle</name>
    <dbReference type="NCBI Taxonomy" id="80249"/>
    <lineage>
        <taxon>Eukaryota</taxon>
        <taxon>Metazoa</taxon>
        <taxon>Ecdysozoa</taxon>
        <taxon>Arthropoda</taxon>
        <taxon>Hexapoda</taxon>
        <taxon>Insecta</taxon>
        <taxon>Pterygota</taxon>
        <taxon>Neoptera</taxon>
        <taxon>Endopterygota</taxon>
        <taxon>Coleoptera</taxon>
        <taxon>Polyphaga</taxon>
        <taxon>Cucujiformia</taxon>
        <taxon>Chrysomeloidea</taxon>
        <taxon>Chrysomelidae</taxon>
        <taxon>Chrysomelinae</taxon>
        <taxon>Chrysomelini</taxon>
        <taxon>Phaedon</taxon>
    </lineage>
</organism>
<dbReference type="OrthoDB" id="58529at2759"/>
<name>A0A9P0DSS9_PHACE</name>
<dbReference type="AlphaFoldDB" id="A0A9P0DSS9"/>
<dbReference type="InterPro" id="IPR012674">
    <property type="entry name" value="Calycin"/>
</dbReference>
<evidence type="ECO:0000313" key="3">
    <source>
        <dbReference type="EMBL" id="CAH1174157.1"/>
    </source>
</evidence>
<dbReference type="PANTHER" id="PTHR15854">
    <property type="entry name" value="THAP4 PROTEIN"/>
    <property type="match status" value="1"/>
</dbReference>
<feature type="domain" description="THAP4-like heme-binding" evidence="2">
    <location>
        <begin position="10"/>
        <end position="161"/>
    </location>
</feature>
<dbReference type="CDD" id="cd07828">
    <property type="entry name" value="lipocalin_heme-bd-THAP4-like"/>
    <property type="match status" value="1"/>
</dbReference>
<dbReference type="Gene3D" id="2.40.128.20">
    <property type="match status" value="1"/>
</dbReference>
<protein>
    <recommendedName>
        <fullName evidence="2">THAP4-like heme-binding domain-containing protein</fullName>
    </recommendedName>
</protein>
<keyword evidence="4" id="KW-1185">Reference proteome</keyword>
<proteinExistence type="predicted"/>
<reference evidence="3" key="1">
    <citation type="submission" date="2022-01" db="EMBL/GenBank/DDBJ databases">
        <authorList>
            <person name="King R."/>
        </authorList>
    </citation>
    <scope>NUCLEOTIDE SEQUENCE</scope>
</reference>
<dbReference type="InterPro" id="IPR045165">
    <property type="entry name" value="Nitrobindin"/>
</dbReference>
<accession>A0A9P0DSS9</accession>
<evidence type="ECO:0000313" key="4">
    <source>
        <dbReference type="Proteomes" id="UP001153737"/>
    </source>
</evidence>
<comment type="catalytic activity">
    <reaction evidence="1">
        <text>peroxynitrite = nitrate</text>
        <dbReference type="Rhea" id="RHEA:63116"/>
        <dbReference type="ChEBI" id="CHEBI:17632"/>
        <dbReference type="ChEBI" id="CHEBI:25941"/>
    </reaction>
    <physiologicalReaction direction="left-to-right" evidence="1">
        <dbReference type="Rhea" id="RHEA:63117"/>
    </physiologicalReaction>
</comment>
<dbReference type="PANTHER" id="PTHR15854:SF4">
    <property type="entry name" value="PEROXYNITRITE ISOMERASE THAP4"/>
    <property type="match status" value="1"/>
</dbReference>
<reference evidence="3" key="2">
    <citation type="submission" date="2022-10" db="EMBL/GenBank/DDBJ databases">
        <authorList>
            <consortium name="ENA_rothamsted_submissions"/>
            <consortium name="culmorum"/>
            <person name="King R."/>
        </authorList>
    </citation>
    <scope>NUCLEOTIDE SEQUENCE</scope>
</reference>
<evidence type="ECO:0000256" key="1">
    <source>
        <dbReference type="ARBA" id="ARBA00036993"/>
    </source>
</evidence>
<dbReference type="Proteomes" id="UP001153737">
    <property type="component" value="Chromosome 6"/>
</dbReference>
<evidence type="ECO:0000259" key="2">
    <source>
        <dbReference type="Pfam" id="PF08768"/>
    </source>
</evidence>
<dbReference type="SUPFAM" id="SSF50814">
    <property type="entry name" value="Lipocalins"/>
    <property type="match status" value="1"/>
</dbReference>
<sequence>MQPGKLNDIVKPLCWLMGTWKSISARVSYPTMKCPVDYCENLVFESVGQPLLNYHSLTWNPKDKSPMHLESGFLRIDQDGCSVSFLIAQNFGIATVEEGCVEGSSISTESKSIGSTNFIKGQVVAIHRNYCLNEQGQLVFKMKLQTPKVPLTDHLHVVYEKEDCKPEKE</sequence>
<dbReference type="InterPro" id="IPR014878">
    <property type="entry name" value="THAP4-like_heme-bd"/>
</dbReference>